<evidence type="ECO:0000313" key="2">
    <source>
        <dbReference type="EMBL" id="CAD8391948.1"/>
    </source>
</evidence>
<feature type="compositionally biased region" description="Low complexity" evidence="1">
    <location>
        <begin position="346"/>
        <end position="359"/>
    </location>
</feature>
<feature type="compositionally biased region" description="Polar residues" evidence="1">
    <location>
        <begin position="216"/>
        <end position="230"/>
    </location>
</feature>
<accession>A0A6T6KRN9</accession>
<feature type="region of interest" description="Disordered" evidence="1">
    <location>
        <begin position="448"/>
        <end position="490"/>
    </location>
</feature>
<protein>
    <recommendedName>
        <fullName evidence="4">Zinc-finger domain-containing protein</fullName>
    </recommendedName>
</protein>
<feature type="compositionally biased region" description="Low complexity" evidence="1">
    <location>
        <begin position="462"/>
        <end position="481"/>
    </location>
</feature>
<name>A0A6T6KRN9_9RHOD</name>
<reference evidence="3" key="1">
    <citation type="submission" date="2021-01" db="EMBL/GenBank/DDBJ databases">
        <authorList>
            <person name="Corre E."/>
            <person name="Pelletier E."/>
            <person name="Niang G."/>
            <person name="Scheremetjew M."/>
            <person name="Finn R."/>
            <person name="Kale V."/>
            <person name="Holt S."/>
            <person name="Cochrane G."/>
            <person name="Meng A."/>
            <person name="Brown T."/>
            <person name="Cohen L."/>
        </authorList>
    </citation>
    <scope>NUCLEOTIDE SEQUENCE</scope>
    <source>
        <strain evidence="3">UTEX LB 2760</strain>
    </source>
</reference>
<proteinExistence type="predicted"/>
<evidence type="ECO:0000256" key="1">
    <source>
        <dbReference type="SAM" id="MobiDB-lite"/>
    </source>
</evidence>
<dbReference type="EMBL" id="HBEK01003517">
    <property type="protein sequence ID" value="CAD8391948.1"/>
    <property type="molecule type" value="Transcribed_RNA"/>
</dbReference>
<dbReference type="EMBL" id="HBEK01003518">
    <property type="protein sequence ID" value="CAD8391949.1"/>
    <property type="molecule type" value="Transcribed_RNA"/>
</dbReference>
<gene>
    <name evidence="2" type="ORF">RMAR0315_LOCUS1923</name>
    <name evidence="3" type="ORF">RMAR0315_LOCUS1924</name>
</gene>
<evidence type="ECO:0008006" key="4">
    <source>
        <dbReference type="Google" id="ProtNLM"/>
    </source>
</evidence>
<feature type="compositionally biased region" description="Basic and acidic residues" evidence="1">
    <location>
        <begin position="298"/>
        <end position="321"/>
    </location>
</feature>
<feature type="region of interest" description="Disordered" evidence="1">
    <location>
        <begin position="298"/>
        <end position="364"/>
    </location>
</feature>
<sequence>MDYRDSHEGMDNNSDLAWGNDIIPGGEFLSPGVDGVPGNTEGYDFDMSKDAALKQFEAQLKQTAEDRPASVEDRFDRLSPRTKGALEEALVAELNLPSETPAVPASTPVANEFHPPGTTVNPYPIAFGVEDFNALVADQVPDAAALSSSLPAPSTMPILPDDRAANPHQGLDPLADLESSGLDLNMGGMKLYDDAFGNVLDSSFLRDNLPPNLSTSPTAMSPGFANNNPGVSMGNRVSVPDNRNTSGMMQPSLGENMMANPLRMANSSMGFAHEAPVANQPNFSSGDRVLLDELLGRLSKDESMPEGAKPDRGSGVDREHVSSFFIEEDTRYRQSRRAPQDTNWNSESESWEPSSSTRSAGRRVSPGAASRFCHICSRTEKTARHVTCANFELGECRKITCEKCFKTYGWDWESATAPGRSWVCTHCLDNCPVKARCKIYEKVNSRRRERSKERRRRTPSVSPGRGPRSTLSSPRRTTSGGFFSEPPSPL</sequence>
<organism evidence="3">
    <name type="scientific">Rhodosorus marinus</name>
    <dbReference type="NCBI Taxonomy" id="101924"/>
    <lineage>
        <taxon>Eukaryota</taxon>
        <taxon>Rhodophyta</taxon>
        <taxon>Stylonematophyceae</taxon>
        <taxon>Stylonematales</taxon>
        <taxon>Stylonemataceae</taxon>
        <taxon>Rhodosorus</taxon>
    </lineage>
</organism>
<feature type="region of interest" description="Disordered" evidence="1">
    <location>
        <begin position="216"/>
        <end position="237"/>
    </location>
</feature>
<evidence type="ECO:0000313" key="3">
    <source>
        <dbReference type="EMBL" id="CAD8391949.1"/>
    </source>
</evidence>
<dbReference type="AlphaFoldDB" id="A0A6T6KRN9"/>